<dbReference type="AlphaFoldDB" id="A0A1J5PR52"/>
<protein>
    <submittedName>
        <fullName evidence="2">Uncharacterized protein</fullName>
    </submittedName>
</protein>
<proteinExistence type="predicted"/>
<gene>
    <name evidence="2" type="ORF">GALL_443810</name>
</gene>
<feature type="region of interest" description="Disordered" evidence="1">
    <location>
        <begin position="46"/>
        <end position="110"/>
    </location>
</feature>
<organism evidence="2">
    <name type="scientific">mine drainage metagenome</name>
    <dbReference type="NCBI Taxonomy" id="410659"/>
    <lineage>
        <taxon>unclassified sequences</taxon>
        <taxon>metagenomes</taxon>
        <taxon>ecological metagenomes</taxon>
    </lineage>
</organism>
<feature type="compositionally biased region" description="Basic and acidic residues" evidence="1">
    <location>
        <begin position="88"/>
        <end position="100"/>
    </location>
</feature>
<feature type="compositionally biased region" description="Basic and acidic residues" evidence="1">
    <location>
        <begin position="65"/>
        <end position="78"/>
    </location>
</feature>
<sequence length="110" mass="12548">MVQRVGHVVLQGHGDDLRRRRAGIGFHLALELLDVHMRVALEFAHPGLGRAQHARQRPVTLQAHRQRDEQQNRHDVKNPARGLGEVCKGVEGHDQLQDKTRKNKHASRRS</sequence>
<evidence type="ECO:0000256" key="1">
    <source>
        <dbReference type="SAM" id="MobiDB-lite"/>
    </source>
</evidence>
<evidence type="ECO:0000313" key="2">
    <source>
        <dbReference type="EMBL" id="OIQ73977.1"/>
    </source>
</evidence>
<comment type="caution">
    <text evidence="2">The sequence shown here is derived from an EMBL/GenBank/DDBJ whole genome shotgun (WGS) entry which is preliminary data.</text>
</comment>
<reference evidence="2" key="1">
    <citation type="submission" date="2016-10" db="EMBL/GenBank/DDBJ databases">
        <title>Sequence of Gallionella enrichment culture.</title>
        <authorList>
            <person name="Poehlein A."/>
            <person name="Muehling M."/>
            <person name="Daniel R."/>
        </authorList>
    </citation>
    <scope>NUCLEOTIDE SEQUENCE</scope>
</reference>
<accession>A0A1J5PR52</accession>
<name>A0A1J5PR52_9ZZZZ</name>
<dbReference type="EMBL" id="MLJW01002669">
    <property type="protein sequence ID" value="OIQ73977.1"/>
    <property type="molecule type" value="Genomic_DNA"/>
</dbReference>
<feature type="compositionally biased region" description="Basic residues" evidence="1">
    <location>
        <begin position="101"/>
        <end position="110"/>
    </location>
</feature>